<evidence type="ECO:0000259" key="2">
    <source>
        <dbReference type="Pfam" id="PF13966"/>
    </source>
</evidence>
<dbReference type="EMBL" id="JANJYI010000009">
    <property type="protein sequence ID" value="KAK2633785.1"/>
    <property type="molecule type" value="Genomic_DNA"/>
</dbReference>
<dbReference type="PANTHER" id="PTHR31286">
    <property type="entry name" value="GLYCINE-RICH CELL WALL STRUCTURAL PROTEIN 1.8-LIKE"/>
    <property type="match status" value="1"/>
</dbReference>
<dbReference type="CDD" id="cd06222">
    <property type="entry name" value="RNase_H_like"/>
    <property type="match status" value="1"/>
</dbReference>
<evidence type="ECO:0000259" key="1">
    <source>
        <dbReference type="Pfam" id="PF13456"/>
    </source>
</evidence>
<dbReference type="InterPro" id="IPR044730">
    <property type="entry name" value="RNase_H-like_dom_plant"/>
</dbReference>
<dbReference type="Gene3D" id="3.30.420.10">
    <property type="entry name" value="Ribonuclease H-like superfamily/Ribonuclease H"/>
    <property type="match status" value="1"/>
</dbReference>
<gene>
    <name evidence="3" type="ORF">Ddye_028577</name>
</gene>
<dbReference type="AlphaFoldDB" id="A0AAD9TCT5"/>
<feature type="domain" description="RNase H type-1" evidence="1">
    <location>
        <begin position="689"/>
        <end position="729"/>
    </location>
</feature>
<evidence type="ECO:0000313" key="3">
    <source>
        <dbReference type="EMBL" id="KAK2633785.1"/>
    </source>
</evidence>
<sequence>MHGLTEDPMSLEASLFFSPRSSSTTAPTCGKGTVSSNSKGYSLGNVLTTISSLGDQSFTVGGSTQLPVMNSNPLPGGKSYADLLKTPEASVQSFPLTSTSLKNGGFVPIRVDPVAYQSILELCKNSLIRLVVLSSRERHWKLADLKAKLGKHWMMSEDWRLISLGKGYFQIILVSWDKNKVWLRFYDLSWEYWHPKIIFYFARGIEVLVRLDKATIDGDFGHYVRVLVDVDMFTLLPSSILLERDEIHSFFISVEYENLPSFCSSCSSIGHLPDSYRWNKSKVPTASVGKSSQSIAIEDTTFLPVRFKPSKMVYRPIDKKVQEVPISNVFAAIYQDLGPIDYVVVHQSVSLGPSFVQSSDSSFTISSSSLYSEPSSTVVGSIQILLSGAHNIQKAELCFIVDSSWAKHMEAEDLDSDGLAQRTMKVKRRLESYKSEFRTTSSSSHDEYPLLELMWYWEQLFETCAQRFMLFLSAFLSLYFGAHDYLVWPHSRNGIVSCKETYSRMFHDNPQVPWSKDVWSRYIPPSRSVLTCLLLLDRLPTDDCLCRSGFHLASRCSVCGASSESVDHLFLKYPLATALWEAAFSIFQRRVSADTWTSFFKQTIVGSVYDANSLGIGCIRNCVDDLLIIHQFSLYGCPGKALVIRSMVWSPPAPGWIKVNTDGTALGSSGVGGCGGVFQTFRSFVKVFSFEVELLAASLAINYAWNLGWHRIWLKSDSSYVVQLLSIRSDQVT</sequence>
<dbReference type="InterPro" id="IPR012337">
    <property type="entry name" value="RNaseH-like_sf"/>
</dbReference>
<dbReference type="GO" id="GO:0003676">
    <property type="term" value="F:nucleic acid binding"/>
    <property type="evidence" value="ECO:0007669"/>
    <property type="project" value="InterPro"/>
</dbReference>
<dbReference type="InterPro" id="IPR002156">
    <property type="entry name" value="RNaseH_domain"/>
</dbReference>
<dbReference type="InterPro" id="IPR026960">
    <property type="entry name" value="RVT-Znf"/>
</dbReference>
<protein>
    <recommendedName>
        <fullName evidence="5">RNase H type-1 domain-containing protein</fullName>
    </recommendedName>
</protein>
<accession>A0AAD9TCT5</accession>
<dbReference type="Pfam" id="PF13456">
    <property type="entry name" value="RVT_3"/>
    <property type="match status" value="1"/>
</dbReference>
<feature type="domain" description="Reverse transcriptase zinc-binding" evidence="2">
    <location>
        <begin position="497"/>
        <end position="580"/>
    </location>
</feature>
<keyword evidence="4" id="KW-1185">Reference proteome</keyword>
<reference evidence="3" key="1">
    <citation type="journal article" date="2023" name="Plant J.">
        <title>Genome sequences and population genomics provide insights into the demographic history, inbreeding, and mutation load of two 'living fossil' tree species of Dipteronia.</title>
        <authorList>
            <person name="Feng Y."/>
            <person name="Comes H.P."/>
            <person name="Chen J."/>
            <person name="Zhu S."/>
            <person name="Lu R."/>
            <person name="Zhang X."/>
            <person name="Li P."/>
            <person name="Qiu J."/>
            <person name="Olsen K.M."/>
            <person name="Qiu Y."/>
        </authorList>
    </citation>
    <scope>NUCLEOTIDE SEQUENCE</scope>
    <source>
        <strain evidence="3">KIB01</strain>
    </source>
</reference>
<dbReference type="Pfam" id="PF13966">
    <property type="entry name" value="zf-RVT"/>
    <property type="match status" value="1"/>
</dbReference>
<dbReference type="SUPFAM" id="SSF53098">
    <property type="entry name" value="Ribonuclease H-like"/>
    <property type="match status" value="1"/>
</dbReference>
<dbReference type="PANTHER" id="PTHR31286:SF60">
    <property type="entry name" value="PROTEIN, PUTATIVE-RELATED"/>
    <property type="match status" value="1"/>
</dbReference>
<name>A0AAD9TCT5_9ROSI</name>
<evidence type="ECO:0000313" key="4">
    <source>
        <dbReference type="Proteomes" id="UP001280121"/>
    </source>
</evidence>
<proteinExistence type="predicted"/>
<organism evidence="3 4">
    <name type="scientific">Dipteronia dyeriana</name>
    <dbReference type="NCBI Taxonomy" id="168575"/>
    <lineage>
        <taxon>Eukaryota</taxon>
        <taxon>Viridiplantae</taxon>
        <taxon>Streptophyta</taxon>
        <taxon>Embryophyta</taxon>
        <taxon>Tracheophyta</taxon>
        <taxon>Spermatophyta</taxon>
        <taxon>Magnoliopsida</taxon>
        <taxon>eudicotyledons</taxon>
        <taxon>Gunneridae</taxon>
        <taxon>Pentapetalae</taxon>
        <taxon>rosids</taxon>
        <taxon>malvids</taxon>
        <taxon>Sapindales</taxon>
        <taxon>Sapindaceae</taxon>
        <taxon>Hippocastanoideae</taxon>
        <taxon>Acereae</taxon>
        <taxon>Dipteronia</taxon>
    </lineage>
</organism>
<dbReference type="InterPro" id="IPR036397">
    <property type="entry name" value="RNaseH_sf"/>
</dbReference>
<comment type="caution">
    <text evidence="3">The sequence shown here is derived from an EMBL/GenBank/DDBJ whole genome shotgun (WGS) entry which is preliminary data.</text>
</comment>
<dbReference type="InterPro" id="IPR040256">
    <property type="entry name" value="At4g02000-like"/>
</dbReference>
<evidence type="ECO:0008006" key="5">
    <source>
        <dbReference type="Google" id="ProtNLM"/>
    </source>
</evidence>
<dbReference type="Proteomes" id="UP001280121">
    <property type="component" value="Unassembled WGS sequence"/>
</dbReference>
<dbReference type="GO" id="GO:0004523">
    <property type="term" value="F:RNA-DNA hybrid ribonuclease activity"/>
    <property type="evidence" value="ECO:0007669"/>
    <property type="project" value="InterPro"/>
</dbReference>